<organism evidence="7 8">
    <name type="scientific">Candidatus Magasanikbacteria bacterium RIFCSPLOWO2_12_FULL_43_12</name>
    <dbReference type="NCBI Taxonomy" id="1798692"/>
    <lineage>
        <taxon>Bacteria</taxon>
        <taxon>Candidatus Magasanikiibacteriota</taxon>
    </lineage>
</organism>
<comment type="caution">
    <text evidence="7">The sequence shown here is derived from an EMBL/GenBank/DDBJ whole genome shotgun (WGS) entry which is preliminary data.</text>
</comment>
<dbReference type="Proteomes" id="UP000178347">
    <property type="component" value="Unassembled WGS sequence"/>
</dbReference>
<evidence type="ECO:0000313" key="7">
    <source>
        <dbReference type="EMBL" id="OGH74124.1"/>
    </source>
</evidence>
<keyword evidence="1" id="KW-0436">Ligase</keyword>
<dbReference type="AlphaFoldDB" id="A0A1F6MR30"/>
<dbReference type="InterPro" id="IPR051046">
    <property type="entry name" value="MurCDEF_CellWall_CoF430Synth"/>
</dbReference>
<evidence type="ECO:0008006" key="9">
    <source>
        <dbReference type="Google" id="ProtNLM"/>
    </source>
</evidence>
<dbReference type="GO" id="GO:0016881">
    <property type="term" value="F:acid-amino acid ligase activity"/>
    <property type="evidence" value="ECO:0007669"/>
    <property type="project" value="InterPro"/>
</dbReference>
<keyword evidence="2" id="KW-0547">Nucleotide-binding</keyword>
<feature type="transmembrane region" description="Helical" evidence="4">
    <location>
        <begin position="110"/>
        <end position="128"/>
    </location>
</feature>
<sequence>MLSAINLTIFFLWLLSAVIDYSEFCYIWQLKEYRWDRFHDFLTTQQGKTYWVKYRLLWRSTIAFFIFFWPMNDVLTVKYILLLLFAVDLAYNAFKFYGSSLMHPKYTQKAMVIIAAAILFEGLIFVFARDWVLFLVLLIIRFLIITGVIFIINQISNIFKKFLIQKATRKLSEHKNLLVIGITGSYGKSTVKKFLHHILEQKYHVIRTPRNINTEIGVAQFVLSTDLSGVEVFIVEMGAYQIGEIALICQMVKPTIGILTAINEQHLSLFGSIEKTQQAKYELLKSLPADGLAVINFDNDYCREKADKLRCYVVSYGLDADQNPNCLVKDVKSNLNGISFVAEIGAEESEFLTPIVGEHNVMNIAPCLLIGQKIDVPMETMRIAVATLPPSLKIFKYGNSDIIDDSYNSNPDGFKAALEILNKYPTERKRVVVTRGMLELGDESEIIHEKIGEEISVVADELVIITKDFVEPLSRGVAGRFKTVVVCKPDPAELLAYLQGLKDSSAVILLENRIPENVMREIKYEDLS</sequence>
<gene>
    <name evidence="7" type="ORF">A3G00_05130</name>
</gene>
<dbReference type="Pfam" id="PF02875">
    <property type="entry name" value="Mur_ligase_C"/>
    <property type="match status" value="1"/>
</dbReference>
<accession>A0A1F6MR30</accession>
<dbReference type="PANTHER" id="PTHR43024:SF1">
    <property type="entry name" value="UDP-N-ACETYLMURAMOYL-TRIPEPTIDE--D-ALANYL-D-ALANINE LIGASE"/>
    <property type="match status" value="1"/>
</dbReference>
<feature type="transmembrane region" description="Helical" evidence="4">
    <location>
        <begin position="134"/>
        <end position="152"/>
    </location>
</feature>
<evidence type="ECO:0000256" key="2">
    <source>
        <dbReference type="ARBA" id="ARBA00022741"/>
    </source>
</evidence>
<keyword evidence="3" id="KW-0067">ATP-binding</keyword>
<feature type="domain" description="Mur ligase C-terminal" evidence="5">
    <location>
        <begin position="400"/>
        <end position="509"/>
    </location>
</feature>
<evidence type="ECO:0000256" key="4">
    <source>
        <dbReference type="SAM" id="Phobius"/>
    </source>
</evidence>
<dbReference type="Pfam" id="PF08245">
    <property type="entry name" value="Mur_ligase_M"/>
    <property type="match status" value="1"/>
</dbReference>
<evidence type="ECO:0000256" key="3">
    <source>
        <dbReference type="ARBA" id="ARBA00022840"/>
    </source>
</evidence>
<evidence type="ECO:0000259" key="6">
    <source>
        <dbReference type="Pfam" id="PF08245"/>
    </source>
</evidence>
<evidence type="ECO:0000259" key="5">
    <source>
        <dbReference type="Pfam" id="PF02875"/>
    </source>
</evidence>
<feature type="domain" description="Mur ligase central" evidence="6">
    <location>
        <begin position="182"/>
        <end position="368"/>
    </location>
</feature>
<keyword evidence="4" id="KW-1133">Transmembrane helix</keyword>
<feature type="transmembrane region" description="Helical" evidence="4">
    <location>
        <begin position="6"/>
        <end position="28"/>
    </location>
</feature>
<dbReference type="PANTHER" id="PTHR43024">
    <property type="entry name" value="UDP-N-ACETYLMURAMOYL-TRIPEPTIDE--D-ALANYL-D-ALANINE LIGASE"/>
    <property type="match status" value="1"/>
</dbReference>
<dbReference type="InterPro" id="IPR013221">
    <property type="entry name" value="Mur_ligase_cen"/>
</dbReference>
<dbReference type="InterPro" id="IPR036615">
    <property type="entry name" value="Mur_ligase_C_dom_sf"/>
</dbReference>
<dbReference type="Gene3D" id="3.40.1190.10">
    <property type="entry name" value="Mur-like, catalytic domain"/>
    <property type="match status" value="1"/>
</dbReference>
<dbReference type="InterPro" id="IPR036565">
    <property type="entry name" value="Mur-like_cat_sf"/>
</dbReference>
<dbReference type="InterPro" id="IPR004101">
    <property type="entry name" value="Mur_ligase_C"/>
</dbReference>
<dbReference type="Gene3D" id="3.90.190.20">
    <property type="entry name" value="Mur ligase, C-terminal domain"/>
    <property type="match status" value="1"/>
</dbReference>
<evidence type="ECO:0000256" key="1">
    <source>
        <dbReference type="ARBA" id="ARBA00022598"/>
    </source>
</evidence>
<dbReference type="SUPFAM" id="SSF53244">
    <property type="entry name" value="MurD-like peptide ligases, peptide-binding domain"/>
    <property type="match status" value="1"/>
</dbReference>
<keyword evidence="4" id="KW-0812">Transmembrane</keyword>
<keyword evidence="4" id="KW-0472">Membrane</keyword>
<evidence type="ECO:0000313" key="8">
    <source>
        <dbReference type="Proteomes" id="UP000178347"/>
    </source>
</evidence>
<dbReference type="GO" id="GO:0005524">
    <property type="term" value="F:ATP binding"/>
    <property type="evidence" value="ECO:0007669"/>
    <property type="project" value="UniProtKB-KW"/>
</dbReference>
<proteinExistence type="predicted"/>
<protein>
    <recommendedName>
        <fullName evidence="9">Mur ligase central domain-containing protein</fullName>
    </recommendedName>
</protein>
<name>A0A1F6MR30_9BACT</name>
<dbReference type="STRING" id="1798692.A3G00_05130"/>
<dbReference type="EMBL" id="MFQN01000028">
    <property type="protein sequence ID" value="OGH74124.1"/>
    <property type="molecule type" value="Genomic_DNA"/>
</dbReference>
<dbReference type="SUPFAM" id="SSF53623">
    <property type="entry name" value="MurD-like peptide ligases, catalytic domain"/>
    <property type="match status" value="1"/>
</dbReference>
<reference evidence="7 8" key="1">
    <citation type="journal article" date="2016" name="Nat. Commun.">
        <title>Thousands of microbial genomes shed light on interconnected biogeochemical processes in an aquifer system.</title>
        <authorList>
            <person name="Anantharaman K."/>
            <person name="Brown C.T."/>
            <person name="Hug L.A."/>
            <person name="Sharon I."/>
            <person name="Castelle C.J."/>
            <person name="Probst A.J."/>
            <person name="Thomas B.C."/>
            <person name="Singh A."/>
            <person name="Wilkins M.J."/>
            <person name="Karaoz U."/>
            <person name="Brodie E.L."/>
            <person name="Williams K.H."/>
            <person name="Hubbard S.S."/>
            <person name="Banfield J.F."/>
        </authorList>
    </citation>
    <scope>NUCLEOTIDE SEQUENCE [LARGE SCALE GENOMIC DNA]</scope>
</reference>